<dbReference type="EMBL" id="OM869531">
    <property type="protein sequence ID" value="UPW41007.1"/>
    <property type="molecule type" value="Genomic_DNA"/>
</dbReference>
<accession>A0A976R7A5</accession>
<proteinExistence type="predicted"/>
<evidence type="ECO:0000313" key="1">
    <source>
        <dbReference type="EMBL" id="UPW41007.1"/>
    </source>
</evidence>
<reference evidence="1" key="1">
    <citation type="submission" date="2022-02" db="EMBL/GenBank/DDBJ databases">
        <title>Towards deciphering the DNA virus diversity associated with rodent species in the families Cricetidae and Heteromyidae.</title>
        <authorList>
            <person name="Lund M."/>
            <person name="Larsen B.B."/>
            <person name="Gryseels S."/>
            <person name="Kraberger S."/>
            <person name="Rowsey D.M."/>
            <person name="Steger L."/>
            <person name="Yule K.M."/>
            <person name="Upham N.S."/>
            <person name="Worobey M."/>
            <person name="Van Doorslaer K."/>
            <person name="Varsani A."/>
        </authorList>
    </citation>
    <scope>NUCLEOTIDE SEQUENCE</scope>
    <source>
        <strain evidence="1">UA08Rod_5764</strain>
    </source>
</reference>
<sequence length="39" mass="4443">MSFEYSSRRVPNGIPGAKFYRQMLSRWGPIQSLVLNGAK</sequence>
<name>A0A976R7A5_9VIRU</name>
<organism evidence="1">
    <name type="scientific">Sigmofec virus UA08Rod_5764</name>
    <dbReference type="NCBI Taxonomy" id="2929440"/>
    <lineage>
        <taxon>Viruses</taxon>
        <taxon>Monodnaviria</taxon>
        <taxon>Sangervirae</taxon>
        <taxon>Phixviricota</taxon>
        <taxon>Malgrandaviricetes</taxon>
        <taxon>Petitvirales</taxon>
        <taxon>Microviridae</taxon>
    </lineage>
</organism>
<protein>
    <submittedName>
        <fullName evidence="1">Uncharacterized protein</fullName>
    </submittedName>
</protein>